<evidence type="ECO:0000313" key="2">
    <source>
        <dbReference type="EMBL" id="SPU38608.1"/>
    </source>
</evidence>
<evidence type="ECO:0000259" key="1">
    <source>
        <dbReference type="PROSITE" id="PS51819"/>
    </source>
</evidence>
<dbReference type="SUPFAM" id="SSF54593">
    <property type="entry name" value="Glyoxalase/Bleomycin resistance protein/Dihydroxybiphenyl dioxygenase"/>
    <property type="match status" value="1"/>
</dbReference>
<dbReference type="Gene3D" id="3.10.180.10">
    <property type="entry name" value="2,3-Dihydroxybiphenyl 1,2-Dioxygenase, domain 1"/>
    <property type="match status" value="1"/>
</dbReference>
<dbReference type="InterPro" id="IPR029068">
    <property type="entry name" value="Glyas_Bleomycin-R_OHBP_Dase"/>
</dbReference>
<dbReference type="PROSITE" id="PS51819">
    <property type="entry name" value="VOC"/>
    <property type="match status" value="1"/>
</dbReference>
<protein>
    <submittedName>
        <fullName evidence="2">Glyoxalase/bleomycin resistance protein/dioxygenase</fullName>
    </submittedName>
</protein>
<dbReference type="EMBL" id="UAQE01000004">
    <property type="protein sequence ID" value="SPU38608.1"/>
    <property type="molecule type" value="Genomic_DNA"/>
</dbReference>
<dbReference type="Proteomes" id="UP000251431">
    <property type="component" value="Unassembled WGS sequence"/>
</dbReference>
<name>A0A2X1A0C2_9BACI</name>
<dbReference type="Pfam" id="PF00903">
    <property type="entry name" value="Glyoxalase"/>
    <property type="match status" value="1"/>
</dbReference>
<dbReference type="GO" id="GO:0051213">
    <property type="term" value="F:dioxygenase activity"/>
    <property type="evidence" value="ECO:0007669"/>
    <property type="project" value="UniProtKB-KW"/>
</dbReference>
<proteinExistence type="predicted"/>
<reference evidence="2 3" key="1">
    <citation type="submission" date="2018-06" db="EMBL/GenBank/DDBJ databases">
        <authorList>
            <consortium name="Pathogen Informatics"/>
            <person name="Doyle S."/>
        </authorList>
    </citation>
    <scope>NUCLEOTIDE SEQUENCE [LARGE SCALE GENOMIC DNA]</scope>
    <source>
        <strain evidence="2 3">NCTC7582</strain>
    </source>
</reference>
<gene>
    <name evidence="2" type="ORF">NCTC7582_04571</name>
</gene>
<keyword evidence="2" id="KW-0223">Dioxygenase</keyword>
<organism evidence="2 3">
    <name type="scientific">Lysinibacillus capsici</name>
    <dbReference type="NCBI Taxonomy" id="2115968"/>
    <lineage>
        <taxon>Bacteria</taxon>
        <taxon>Bacillati</taxon>
        <taxon>Bacillota</taxon>
        <taxon>Bacilli</taxon>
        <taxon>Bacillales</taxon>
        <taxon>Bacillaceae</taxon>
        <taxon>Lysinibacillus</taxon>
    </lineage>
</organism>
<accession>A0A2X1A0C2</accession>
<dbReference type="AlphaFoldDB" id="A0A2X1A0C2"/>
<keyword evidence="2" id="KW-0560">Oxidoreductase</keyword>
<evidence type="ECO:0000313" key="3">
    <source>
        <dbReference type="Proteomes" id="UP000251431"/>
    </source>
</evidence>
<feature type="domain" description="VOC" evidence="1">
    <location>
        <begin position="20"/>
        <end position="138"/>
    </location>
</feature>
<sequence length="139" mass="15949">MKKTNCEMEVRKMKQSLFKGVEAIFIPIKDPKLSSKWYEEILGFKLQYIEEGAAVMKITEQSPTVICLVKAKEHQPCHFPDNHFGVGKYVNFLSQNIEETYLFLVDHHVQVEALEGEGDTKFFTFYDPDGNPLGVCQSL</sequence>
<dbReference type="InterPro" id="IPR037523">
    <property type="entry name" value="VOC_core"/>
</dbReference>
<dbReference type="CDD" id="cd06587">
    <property type="entry name" value="VOC"/>
    <property type="match status" value="1"/>
</dbReference>
<dbReference type="InterPro" id="IPR004360">
    <property type="entry name" value="Glyas_Fos-R_dOase_dom"/>
</dbReference>